<accession>A0A8J3SQL0</accession>
<dbReference type="InterPro" id="IPR036390">
    <property type="entry name" value="WH_DNA-bd_sf"/>
</dbReference>
<proteinExistence type="predicted"/>
<dbReference type="SUPFAM" id="SSF46785">
    <property type="entry name" value="Winged helix' DNA-binding domain"/>
    <property type="match status" value="1"/>
</dbReference>
<dbReference type="AlphaFoldDB" id="A0A8J3SQL0"/>
<keyword evidence="3" id="KW-1185">Reference proteome</keyword>
<gene>
    <name evidence="2" type="ORF">Psi01_45130</name>
</gene>
<dbReference type="InterPro" id="IPR000835">
    <property type="entry name" value="HTH_MarR-typ"/>
</dbReference>
<dbReference type="PANTHER" id="PTHR33164">
    <property type="entry name" value="TRANSCRIPTIONAL REGULATOR, MARR FAMILY"/>
    <property type="match status" value="1"/>
</dbReference>
<dbReference type="PROSITE" id="PS50995">
    <property type="entry name" value="HTH_MARR_2"/>
    <property type="match status" value="1"/>
</dbReference>
<dbReference type="SMART" id="SM00347">
    <property type="entry name" value="HTH_MARR"/>
    <property type="match status" value="1"/>
</dbReference>
<dbReference type="PRINTS" id="PR00598">
    <property type="entry name" value="HTHMARR"/>
</dbReference>
<comment type="caution">
    <text evidence="2">The sequence shown here is derived from an EMBL/GenBank/DDBJ whole genome shotgun (WGS) entry which is preliminary data.</text>
</comment>
<feature type="domain" description="HTH marR-type" evidence="1">
    <location>
        <begin position="8"/>
        <end position="143"/>
    </location>
</feature>
<protein>
    <submittedName>
        <fullName evidence="2">Transcriptional regulator</fullName>
    </submittedName>
</protein>
<sequence length="169" mass="18011">MIPFDDPRLTAMGLLAEVSTGLSAKTLPSLAAAGLSEIDFETLIRLARSPGQRLRMSDLAAQTNLSTSGVTRVVDRLEREGLVVRQACATDRRASYSAITEAGTSRLAEVLPQHLVDIEAWFTGLLAPDQLATFLDTLRIIRDAVRPCATAGSEHTPAQETAAAGQAQP</sequence>
<dbReference type="InterPro" id="IPR039422">
    <property type="entry name" value="MarR/SlyA-like"/>
</dbReference>
<name>A0A8J3SQL0_9ACTN</name>
<dbReference type="Gene3D" id="1.10.10.10">
    <property type="entry name" value="Winged helix-like DNA-binding domain superfamily/Winged helix DNA-binding domain"/>
    <property type="match status" value="1"/>
</dbReference>
<evidence type="ECO:0000259" key="1">
    <source>
        <dbReference type="PROSITE" id="PS50995"/>
    </source>
</evidence>
<evidence type="ECO:0000313" key="2">
    <source>
        <dbReference type="EMBL" id="GIH93883.1"/>
    </source>
</evidence>
<organism evidence="2 3">
    <name type="scientific">Planobispora siamensis</name>
    <dbReference type="NCBI Taxonomy" id="936338"/>
    <lineage>
        <taxon>Bacteria</taxon>
        <taxon>Bacillati</taxon>
        <taxon>Actinomycetota</taxon>
        <taxon>Actinomycetes</taxon>
        <taxon>Streptosporangiales</taxon>
        <taxon>Streptosporangiaceae</taxon>
        <taxon>Planobispora</taxon>
    </lineage>
</organism>
<dbReference type="Proteomes" id="UP000619788">
    <property type="component" value="Unassembled WGS sequence"/>
</dbReference>
<reference evidence="2 3" key="1">
    <citation type="submission" date="2021-01" db="EMBL/GenBank/DDBJ databases">
        <title>Whole genome shotgun sequence of Planobispora siamensis NBRC 107568.</title>
        <authorList>
            <person name="Komaki H."/>
            <person name="Tamura T."/>
        </authorList>
    </citation>
    <scope>NUCLEOTIDE SEQUENCE [LARGE SCALE GENOMIC DNA]</scope>
    <source>
        <strain evidence="2 3">NBRC 107568</strain>
    </source>
</reference>
<dbReference type="Pfam" id="PF12802">
    <property type="entry name" value="MarR_2"/>
    <property type="match status" value="1"/>
</dbReference>
<dbReference type="GO" id="GO:0006950">
    <property type="term" value="P:response to stress"/>
    <property type="evidence" value="ECO:0007669"/>
    <property type="project" value="TreeGrafter"/>
</dbReference>
<dbReference type="PANTHER" id="PTHR33164:SF99">
    <property type="entry name" value="MARR FAMILY REGULATORY PROTEIN"/>
    <property type="match status" value="1"/>
</dbReference>
<dbReference type="EMBL" id="BOOJ01000036">
    <property type="protein sequence ID" value="GIH93883.1"/>
    <property type="molecule type" value="Genomic_DNA"/>
</dbReference>
<evidence type="ECO:0000313" key="3">
    <source>
        <dbReference type="Proteomes" id="UP000619788"/>
    </source>
</evidence>
<dbReference type="GO" id="GO:0003700">
    <property type="term" value="F:DNA-binding transcription factor activity"/>
    <property type="evidence" value="ECO:0007669"/>
    <property type="project" value="InterPro"/>
</dbReference>
<dbReference type="InterPro" id="IPR036388">
    <property type="entry name" value="WH-like_DNA-bd_sf"/>
</dbReference>